<comment type="caution">
    <text evidence="1">The sequence shown here is derived from an EMBL/GenBank/DDBJ whole genome shotgun (WGS) entry which is preliminary data.</text>
</comment>
<sequence>MQIRHRIGVDGHKIVGHNTAAAINRALVNKRCELQRIRETDTVGMQHFTVLHPVEEITVVFINMASFVRFLNAPARGRIISGNS</sequence>
<dbReference type="EMBL" id="VSSQ01093809">
    <property type="protein sequence ID" value="MPN38525.1"/>
    <property type="molecule type" value="Genomic_DNA"/>
</dbReference>
<accession>A0A645HHL2</accession>
<reference evidence="1" key="1">
    <citation type="submission" date="2019-08" db="EMBL/GenBank/DDBJ databases">
        <authorList>
            <person name="Kucharzyk K."/>
            <person name="Murdoch R.W."/>
            <person name="Higgins S."/>
            <person name="Loffler F."/>
        </authorList>
    </citation>
    <scope>NUCLEOTIDE SEQUENCE</scope>
</reference>
<dbReference type="AlphaFoldDB" id="A0A645HHL2"/>
<evidence type="ECO:0000313" key="1">
    <source>
        <dbReference type="EMBL" id="MPN38525.1"/>
    </source>
</evidence>
<name>A0A645HHL2_9ZZZZ</name>
<protein>
    <submittedName>
        <fullName evidence="1">Uncharacterized protein</fullName>
    </submittedName>
</protein>
<proteinExistence type="predicted"/>
<gene>
    <name evidence="1" type="ORF">SDC9_186049</name>
</gene>
<organism evidence="1">
    <name type="scientific">bioreactor metagenome</name>
    <dbReference type="NCBI Taxonomy" id="1076179"/>
    <lineage>
        <taxon>unclassified sequences</taxon>
        <taxon>metagenomes</taxon>
        <taxon>ecological metagenomes</taxon>
    </lineage>
</organism>